<dbReference type="InterPro" id="IPR053000">
    <property type="entry name" value="WSS1-like_metalloprotease"/>
</dbReference>
<feature type="region of interest" description="Disordered" evidence="1">
    <location>
        <begin position="245"/>
        <end position="295"/>
    </location>
</feature>
<proteinExistence type="predicted"/>
<dbReference type="PANTHER" id="PTHR46622">
    <property type="entry name" value="DNA-DEPENDENT METALLOPROTEASE WSS1"/>
    <property type="match status" value="1"/>
</dbReference>
<sequence>MAPHSRMVTLDSDIFKCCQKLKTLEWHNDAQAKSLLQRAADQVKPIMARRKWAVPLLNEFYPQMPNLLGLNHNHGQRIDIRLRSPSDPRSFLPYNSILGTLLHELAHIEVGPHNAAFYKLLDGLKRECEQLMDAGNDGRRGASFAGAGQRLGDWSNINVPRHLAREKALLAAEKRYKISSIMSRGGGRLGGSTEVFRVCDPREMALAAAERRRMDDIWCATGRANNPQTGQQQDDSRTDVIVISDDEEHDTTVVDVDSVPDSGSSSTGASPRSTPNVPTRQSPAAMAALRRAGQR</sequence>
<feature type="domain" description="WLM" evidence="2">
    <location>
        <begin position="9"/>
        <end position="214"/>
    </location>
</feature>
<evidence type="ECO:0000313" key="4">
    <source>
        <dbReference type="Proteomes" id="UP000247409"/>
    </source>
</evidence>
<dbReference type="AlphaFoldDB" id="A0A2V3IH15"/>
<dbReference type="OrthoDB" id="3105at2759"/>
<dbReference type="Pfam" id="PF08325">
    <property type="entry name" value="WLM"/>
    <property type="match status" value="1"/>
</dbReference>
<comment type="caution">
    <text evidence="3">The sequence shown here is derived from an EMBL/GenBank/DDBJ whole genome shotgun (WGS) entry which is preliminary data.</text>
</comment>
<dbReference type="Proteomes" id="UP000247409">
    <property type="component" value="Unassembled WGS sequence"/>
</dbReference>
<dbReference type="PROSITE" id="PS51397">
    <property type="entry name" value="WLM"/>
    <property type="match status" value="1"/>
</dbReference>
<keyword evidence="3" id="KW-0645">Protease</keyword>
<dbReference type="GO" id="GO:0005634">
    <property type="term" value="C:nucleus"/>
    <property type="evidence" value="ECO:0007669"/>
    <property type="project" value="TreeGrafter"/>
</dbReference>
<gene>
    <name evidence="3" type="ORF">BWQ96_08894</name>
</gene>
<dbReference type="STRING" id="448386.A0A2V3IH15"/>
<dbReference type="GO" id="GO:0008237">
    <property type="term" value="F:metallopeptidase activity"/>
    <property type="evidence" value="ECO:0007669"/>
    <property type="project" value="UniProtKB-KW"/>
</dbReference>
<protein>
    <submittedName>
        <fullName evidence="3">DNA-dependent metalloprotease WSS1</fullName>
    </submittedName>
</protein>
<evidence type="ECO:0000313" key="3">
    <source>
        <dbReference type="EMBL" id="PXF41396.1"/>
    </source>
</evidence>
<name>A0A2V3IH15_9FLOR</name>
<dbReference type="PANTHER" id="PTHR46622:SF1">
    <property type="entry name" value="DNA-DEPENDENT METALLOPROTEASE WSS1"/>
    <property type="match status" value="1"/>
</dbReference>
<dbReference type="EMBL" id="NBIV01000218">
    <property type="protein sequence ID" value="PXF41396.1"/>
    <property type="molecule type" value="Genomic_DNA"/>
</dbReference>
<reference evidence="3 4" key="1">
    <citation type="journal article" date="2018" name="Mol. Biol. Evol.">
        <title>Analysis of the draft genome of the red seaweed Gracilariopsis chorda provides insights into genome size evolution in Rhodophyta.</title>
        <authorList>
            <person name="Lee J."/>
            <person name="Yang E.C."/>
            <person name="Graf L."/>
            <person name="Yang J.H."/>
            <person name="Qiu H."/>
            <person name="Zel Zion U."/>
            <person name="Chan C.X."/>
            <person name="Stephens T.G."/>
            <person name="Weber A.P.M."/>
            <person name="Boo G.H."/>
            <person name="Boo S.M."/>
            <person name="Kim K.M."/>
            <person name="Shin Y."/>
            <person name="Jung M."/>
            <person name="Lee S.J."/>
            <person name="Yim H.S."/>
            <person name="Lee J.H."/>
            <person name="Bhattacharya D."/>
            <person name="Yoon H.S."/>
        </authorList>
    </citation>
    <scope>NUCLEOTIDE SEQUENCE [LARGE SCALE GENOMIC DNA]</scope>
    <source>
        <strain evidence="3 4">SKKU-2015</strain>
        <tissue evidence="3">Whole body</tissue>
    </source>
</reference>
<dbReference type="InterPro" id="IPR013536">
    <property type="entry name" value="WLM_dom"/>
</dbReference>
<organism evidence="3 4">
    <name type="scientific">Gracilariopsis chorda</name>
    <dbReference type="NCBI Taxonomy" id="448386"/>
    <lineage>
        <taxon>Eukaryota</taxon>
        <taxon>Rhodophyta</taxon>
        <taxon>Florideophyceae</taxon>
        <taxon>Rhodymeniophycidae</taxon>
        <taxon>Gracilariales</taxon>
        <taxon>Gracilariaceae</taxon>
        <taxon>Gracilariopsis</taxon>
    </lineage>
</organism>
<dbReference type="GO" id="GO:0006281">
    <property type="term" value="P:DNA repair"/>
    <property type="evidence" value="ECO:0007669"/>
    <property type="project" value="TreeGrafter"/>
</dbReference>
<dbReference type="GO" id="GO:0006508">
    <property type="term" value="P:proteolysis"/>
    <property type="evidence" value="ECO:0007669"/>
    <property type="project" value="UniProtKB-KW"/>
</dbReference>
<accession>A0A2V3IH15</accession>
<keyword evidence="3" id="KW-0378">Hydrolase</keyword>
<keyword evidence="4" id="KW-1185">Reference proteome</keyword>
<evidence type="ECO:0000256" key="1">
    <source>
        <dbReference type="SAM" id="MobiDB-lite"/>
    </source>
</evidence>
<feature type="compositionally biased region" description="Low complexity" evidence="1">
    <location>
        <begin position="253"/>
        <end position="274"/>
    </location>
</feature>
<evidence type="ECO:0000259" key="2">
    <source>
        <dbReference type="PROSITE" id="PS51397"/>
    </source>
</evidence>
<keyword evidence="3" id="KW-0482">Metalloprotease</keyword>